<dbReference type="EMBL" id="JAHDVG010000479">
    <property type="protein sequence ID" value="KAH1174556.1"/>
    <property type="molecule type" value="Genomic_DNA"/>
</dbReference>
<dbReference type="Gene3D" id="1.20.5.170">
    <property type="match status" value="2"/>
</dbReference>
<reference evidence="8" key="1">
    <citation type="submission" date="2021-09" db="EMBL/GenBank/DDBJ databases">
        <title>The genome of Mauremys mutica provides insights into the evolution of semi-aquatic lifestyle.</title>
        <authorList>
            <person name="Gong S."/>
            <person name="Gao Y."/>
        </authorList>
    </citation>
    <scope>NUCLEOTIDE SEQUENCE</scope>
    <source>
        <strain evidence="8">MM-2020</strain>
        <tissue evidence="8">Muscle</tissue>
    </source>
</reference>
<keyword evidence="9" id="KW-1185">Reference proteome</keyword>
<feature type="region of interest" description="Disordered" evidence="6">
    <location>
        <begin position="667"/>
        <end position="713"/>
    </location>
</feature>
<keyword evidence="4" id="KW-0804">Transcription</keyword>
<dbReference type="SUPFAM" id="SSF57959">
    <property type="entry name" value="Leucine zipper domain"/>
    <property type="match status" value="2"/>
</dbReference>
<evidence type="ECO:0000259" key="7">
    <source>
        <dbReference type="PROSITE" id="PS50217"/>
    </source>
</evidence>
<dbReference type="InterPro" id="IPR046347">
    <property type="entry name" value="bZIP_sf"/>
</dbReference>
<dbReference type="Pfam" id="PF06529">
    <property type="entry name" value="Vert_IL3-reg_TF"/>
    <property type="match status" value="1"/>
</dbReference>
<protein>
    <recommendedName>
        <fullName evidence="7">BZIP domain-containing protein</fullName>
    </recommendedName>
</protein>
<feature type="domain" description="BZIP" evidence="7">
    <location>
        <begin position="124"/>
        <end position="187"/>
    </location>
</feature>
<dbReference type="GO" id="GO:0005634">
    <property type="term" value="C:nucleus"/>
    <property type="evidence" value="ECO:0007669"/>
    <property type="project" value="InterPro"/>
</dbReference>
<dbReference type="Proteomes" id="UP000827986">
    <property type="component" value="Unassembled WGS sequence"/>
</dbReference>
<keyword evidence="5" id="KW-0539">Nucleus</keyword>
<evidence type="ECO:0000256" key="2">
    <source>
        <dbReference type="ARBA" id="ARBA00023015"/>
    </source>
</evidence>
<dbReference type="PANTHER" id="PTHR15284">
    <property type="entry name" value="NUCLEAR FACTOR INTERLEUKIN-3-REGULATED PROTEIN"/>
    <property type="match status" value="1"/>
</dbReference>
<sequence>MFADRMWMKILYPRRTLVIKSYPVCNILLPFLQIRSPVSIHVALGTLLTENMSQPNDHAVGICDPAALAPDSTVRDDAPQRDLICFPHPAFLPHSALGIRVQRKLPVASFTRRKQEFTPAEKKDANYWTKRRKNNKAAKRSRAKKCFNDLMLERRLMAMKEENLHLKAELMALKLRCGQVKNPISSQGHIFYSSSLSHLMPNFWHFKMGQITAPRARPMPLNPGQEQDLLTKTSVGLIFSEGDQLPHPSGLGSGKACVPEEKQGPGREESMTCEGCPLESERTKRQGSGIRVSPDAAASAQDLFSTSCSMGLKRLPYRLQLKYIGNEDQELLNQRGHVQMASVQALRQELWMDSAPYRPLIPSLSSSLANASSRLIPTAGHGWREKCSAHEAPSRPSMGSPVLGSFSPFYFPLNSMSYRIGSQQQHTVVVSDAMESFMAPLSTLSELGLHHDKNKLLRGKASGPSRRKREFMPDEKKDTMYWEKRRKNNEAAKRSREKRRLNDFAMESQLAALSEENALLRAELLALKLHFGLISPDVYAHQAGSIQDFLGIYLRGRKAAVPLLEVEPLTRDGCFRTNGVVPRMVEPTEFAYKGLTPPRNLQSSDPKQTLLGTQYDLNPHQPKRLESAFKSTLCPPYLNYHFLEKYTCRFPSLDNAHFLATSSRMAEAGNQGAKSPLDEDDEQQVPKISPLPLSSQLCPAEDPSRGRSYSALPHKLRIKTKALSSWEESGSDSR</sequence>
<dbReference type="CDD" id="cd14694">
    <property type="entry name" value="bZIP_NFIL3"/>
    <property type="match status" value="2"/>
</dbReference>
<evidence type="ECO:0000256" key="4">
    <source>
        <dbReference type="ARBA" id="ARBA00023163"/>
    </source>
</evidence>
<dbReference type="GO" id="GO:0003677">
    <property type="term" value="F:DNA binding"/>
    <property type="evidence" value="ECO:0007669"/>
    <property type="project" value="UniProtKB-KW"/>
</dbReference>
<dbReference type="PROSITE" id="PS00036">
    <property type="entry name" value="BZIP_BASIC"/>
    <property type="match status" value="2"/>
</dbReference>
<name>A0A9D4AZH1_9SAUR</name>
<dbReference type="GO" id="GO:0003700">
    <property type="term" value="F:DNA-binding transcription factor activity"/>
    <property type="evidence" value="ECO:0007669"/>
    <property type="project" value="InterPro"/>
</dbReference>
<dbReference type="FunFam" id="1.20.5.170:FF:000025">
    <property type="entry name" value="nuclear factor interleukin-3-regulated protein-like"/>
    <property type="match status" value="2"/>
</dbReference>
<comment type="caution">
    <text evidence="8">The sequence shown here is derived from an EMBL/GenBank/DDBJ whole genome shotgun (WGS) entry which is preliminary data.</text>
</comment>
<dbReference type="GO" id="GO:0006351">
    <property type="term" value="P:DNA-templated transcription"/>
    <property type="evidence" value="ECO:0007669"/>
    <property type="project" value="InterPro"/>
</dbReference>
<evidence type="ECO:0000256" key="6">
    <source>
        <dbReference type="SAM" id="MobiDB-lite"/>
    </source>
</evidence>
<dbReference type="AlphaFoldDB" id="A0A9D4AZH1"/>
<comment type="similarity">
    <text evidence="1">Belongs to the bZIP family. NFIL3 subfamily.</text>
</comment>
<feature type="compositionally biased region" description="Basic and acidic residues" evidence="6">
    <location>
        <begin position="258"/>
        <end position="270"/>
    </location>
</feature>
<dbReference type="SMART" id="SM00338">
    <property type="entry name" value="BRLZ"/>
    <property type="match status" value="2"/>
</dbReference>
<dbReference type="InterPro" id="IPR004827">
    <property type="entry name" value="bZIP"/>
</dbReference>
<proteinExistence type="inferred from homology"/>
<dbReference type="InterPro" id="IPR047229">
    <property type="entry name" value="NFIL3-like"/>
</dbReference>
<dbReference type="InterPro" id="IPR010533">
    <property type="entry name" value="Vert_IL3-reg_TF"/>
</dbReference>
<dbReference type="InterPro" id="IPR047106">
    <property type="entry name" value="NFIL3-like_bZIP"/>
</dbReference>
<dbReference type="PROSITE" id="PS50217">
    <property type="entry name" value="BZIP"/>
    <property type="match status" value="2"/>
</dbReference>
<evidence type="ECO:0000313" key="9">
    <source>
        <dbReference type="Proteomes" id="UP000827986"/>
    </source>
</evidence>
<evidence type="ECO:0000256" key="1">
    <source>
        <dbReference type="ARBA" id="ARBA00006079"/>
    </source>
</evidence>
<dbReference type="PANTHER" id="PTHR15284:SF7">
    <property type="entry name" value="NFIL3 LIKE PROTEIN"/>
    <property type="match status" value="1"/>
</dbReference>
<feature type="domain" description="BZIP" evidence="7">
    <location>
        <begin position="478"/>
        <end position="528"/>
    </location>
</feature>
<evidence type="ECO:0000256" key="3">
    <source>
        <dbReference type="ARBA" id="ARBA00023125"/>
    </source>
</evidence>
<dbReference type="Pfam" id="PF07716">
    <property type="entry name" value="bZIP_2"/>
    <property type="match status" value="2"/>
</dbReference>
<keyword evidence="2" id="KW-0805">Transcription regulation</keyword>
<dbReference type="GO" id="GO:0007623">
    <property type="term" value="P:circadian rhythm"/>
    <property type="evidence" value="ECO:0007669"/>
    <property type="project" value="InterPro"/>
</dbReference>
<accession>A0A9D4AZH1</accession>
<keyword evidence="3" id="KW-0238">DNA-binding</keyword>
<evidence type="ECO:0000256" key="5">
    <source>
        <dbReference type="ARBA" id="ARBA00023242"/>
    </source>
</evidence>
<evidence type="ECO:0000313" key="8">
    <source>
        <dbReference type="EMBL" id="KAH1174556.1"/>
    </source>
</evidence>
<feature type="region of interest" description="Disordered" evidence="6">
    <location>
        <begin position="249"/>
        <end position="289"/>
    </location>
</feature>
<gene>
    <name evidence="8" type="ORF">KIL84_008547</name>
</gene>
<organism evidence="8 9">
    <name type="scientific">Mauremys mutica</name>
    <name type="common">yellowpond turtle</name>
    <dbReference type="NCBI Taxonomy" id="74926"/>
    <lineage>
        <taxon>Eukaryota</taxon>
        <taxon>Metazoa</taxon>
        <taxon>Chordata</taxon>
        <taxon>Craniata</taxon>
        <taxon>Vertebrata</taxon>
        <taxon>Euteleostomi</taxon>
        <taxon>Archelosauria</taxon>
        <taxon>Testudinata</taxon>
        <taxon>Testudines</taxon>
        <taxon>Cryptodira</taxon>
        <taxon>Durocryptodira</taxon>
        <taxon>Testudinoidea</taxon>
        <taxon>Geoemydidae</taxon>
        <taxon>Geoemydinae</taxon>
        <taxon>Mauremys</taxon>
    </lineage>
</organism>